<dbReference type="AlphaFoldDB" id="A0AAU6S7L0"/>
<gene>
    <name evidence="2" type="ORF">MRBLWS13_000528</name>
</gene>
<protein>
    <submittedName>
        <fullName evidence="2">Uncharacterized protein</fullName>
    </submittedName>
</protein>
<feature type="region of interest" description="Disordered" evidence="1">
    <location>
        <begin position="1"/>
        <end position="47"/>
    </location>
</feature>
<dbReference type="RefSeq" id="WP_349427522.1">
    <property type="nucleotide sequence ID" value="NZ_CP151632.1"/>
</dbReference>
<dbReference type="EMBL" id="CP151632">
    <property type="protein sequence ID" value="WZO32919.1"/>
    <property type="molecule type" value="Genomic_DNA"/>
</dbReference>
<sequence length="47" mass="4976">MPQPLDGNGELPQPAATGARARIVDGDRVRSAKPTHIPSRSPEDELA</sequence>
<name>A0AAU6S7L0_9MICO</name>
<reference evidence="2" key="1">
    <citation type="submission" date="2024-04" db="EMBL/GenBank/DDBJ databases">
        <authorList>
            <person name="Roder T."/>
            <person name="Oberhansli S."/>
            <person name="Kreuzer M."/>
        </authorList>
    </citation>
    <scope>NUCLEOTIDE SEQUENCE</scope>
    <source>
        <strain evidence="2">LWS13-1.2</strain>
    </source>
</reference>
<evidence type="ECO:0000256" key="1">
    <source>
        <dbReference type="SAM" id="MobiDB-lite"/>
    </source>
</evidence>
<evidence type="ECO:0000313" key="2">
    <source>
        <dbReference type="EMBL" id="WZO32919.1"/>
    </source>
</evidence>
<accession>A0AAU6S7L0</accession>
<organism evidence="2">
    <name type="scientific">Microbacterium sp. LWS13-1.2</name>
    <dbReference type="NCBI Taxonomy" id="3135264"/>
    <lineage>
        <taxon>Bacteria</taxon>
        <taxon>Bacillati</taxon>
        <taxon>Actinomycetota</taxon>
        <taxon>Actinomycetes</taxon>
        <taxon>Micrococcales</taxon>
        <taxon>Microbacteriaceae</taxon>
        <taxon>Microbacterium</taxon>
    </lineage>
</organism>
<proteinExistence type="predicted"/>